<sequence length="383" mass="42963">MRPYNNDTLCHTSTNIYDCDGSDTFFFSTLLCVAAEAVSTLVGCGVLFYRWRKRLSVKVFRRIDGYWMPVPMDSLLVVILLAGIFRLVHYVLILLDRPNSWAARELAHTVILAQTLFPQVLFTMGIVTSLPPMLIRQSVQRGLPFSRRPVRGYRSNDTLREAAPPLPPQQHQHQDSQELLTSAAKLYVPSIAVIFWVGVCFSAYLYLANGAFAVWSGLSEDANDAAASLVAGSVWSASMCITMSVLLVVNSYYCYGVYRILHRHLSRPYVHEQRDDEMDVVSRLRSIFLALFTVLALTIGYTLTASYRRTGGVTPHVWKVFVYVFYFGLLYPGAQLYINHIIAHHSIAQARRMRNSASDSDASRATPAAEMNQADSCTGPRLA</sequence>
<feature type="compositionally biased region" description="Low complexity" evidence="1">
    <location>
        <begin position="356"/>
        <end position="365"/>
    </location>
</feature>
<keyword evidence="2" id="KW-1133">Transmembrane helix</keyword>
<feature type="transmembrane region" description="Helical" evidence="2">
    <location>
        <begin position="227"/>
        <end position="253"/>
    </location>
</feature>
<feature type="transmembrane region" description="Helical" evidence="2">
    <location>
        <begin position="287"/>
        <end position="308"/>
    </location>
</feature>
<dbReference type="Proteomes" id="UP000278143">
    <property type="component" value="Unassembled WGS sequence"/>
</dbReference>
<keyword evidence="2" id="KW-0812">Transmembrane</keyword>
<feature type="region of interest" description="Disordered" evidence="1">
    <location>
        <begin position="356"/>
        <end position="383"/>
    </location>
</feature>
<evidence type="ECO:0000256" key="2">
    <source>
        <dbReference type="SAM" id="Phobius"/>
    </source>
</evidence>
<organism evidence="3 4">
    <name type="scientific">Syncephalis pseudoplumigaleata</name>
    <dbReference type="NCBI Taxonomy" id="1712513"/>
    <lineage>
        <taxon>Eukaryota</taxon>
        <taxon>Fungi</taxon>
        <taxon>Fungi incertae sedis</taxon>
        <taxon>Zoopagomycota</taxon>
        <taxon>Zoopagomycotina</taxon>
        <taxon>Zoopagomycetes</taxon>
        <taxon>Zoopagales</taxon>
        <taxon>Piptocephalidaceae</taxon>
        <taxon>Syncephalis</taxon>
    </lineage>
</organism>
<proteinExistence type="predicted"/>
<evidence type="ECO:0000313" key="3">
    <source>
        <dbReference type="EMBL" id="RKP23394.1"/>
    </source>
</evidence>
<reference evidence="4" key="1">
    <citation type="journal article" date="2018" name="Nat. Microbiol.">
        <title>Leveraging single-cell genomics to expand the fungal tree of life.</title>
        <authorList>
            <person name="Ahrendt S.R."/>
            <person name="Quandt C.A."/>
            <person name="Ciobanu D."/>
            <person name="Clum A."/>
            <person name="Salamov A."/>
            <person name="Andreopoulos B."/>
            <person name="Cheng J.F."/>
            <person name="Woyke T."/>
            <person name="Pelin A."/>
            <person name="Henrissat B."/>
            <person name="Reynolds N.K."/>
            <person name="Benny G.L."/>
            <person name="Smith M.E."/>
            <person name="James T.Y."/>
            <person name="Grigoriev I.V."/>
        </authorList>
    </citation>
    <scope>NUCLEOTIDE SEQUENCE [LARGE SCALE GENOMIC DNA]</scope>
    <source>
        <strain evidence="4">Benny S71-1</strain>
    </source>
</reference>
<dbReference type="EMBL" id="KZ991010">
    <property type="protein sequence ID" value="RKP23394.1"/>
    <property type="molecule type" value="Genomic_DNA"/>
</dbReference>
<evidence type="ECO:0000256" key="1">
    <source>
        <dbReference type="SAM" id="MobiDB-lite"/>
    </source>
</evidence>
<keyword evidence="2" id="KW-0472">Membrane</keyword>
<gene>
    <name evidence="3" type="ORF">SYNPS1DRAFT_24548</name>
</gene>
<keyword evidence="4" id="KW-1185">Reference proteome</keyword>
<protein>
    <recommendedName>
        <fullName evidence="5">THH1/TOM1/TOM3 domain-containing protein</fullName>
    </recommendedName>
</protein>
<feature type="transmembrane region" description="Helical" evidence="2">
    <location>
        <begin position="115"/>
        <end position="135"/>
    </location>
</feature>
<feature type="transmembrane region" description="Helical" evidence="2">
    <location>
        <begin position="25"/>
        <end position="49"/>
    </location>
</feature>
<name>A0A4P9YU99_9FUNG</name>
<evidence type="ECO:0000313" key="4">
    <source>
        <dbReference type="Proteomes" id="UP000278143"/>
    </source>
</evidence>
<dbReference type="AlphaFoldDB" id="A0A4P9YU99"/>
<feature type="transmembrane region" description="Helical" evidence="2">
    <location>
        <begin position="320"/>
        <end position="343"/>
    </location>
</feature>
<feature type="transmembrane region" description="Helical" evidence="2">
    <location>
        <begin position="186"/>
        <end position="207"/>
    </location>
</feature>
<accession>A0A4P9YU99</accession>
<dbReference type="OrthoDB" id="5587268at2759"/>
<feature type="transmembrane region" description="Helical" evidence="2">
    <location>
        <begin position="70"/>
        <end position="95"/>
    </location>
</feature>
<evidence type="ECO:0008006" key="5">
    <source>
        <dbReference type="Google" id="ProtNLM"/>
    </source>
</evidence>